<dbReference type="CDD" id="cd06170">
    <property type="entry name" value="LuxR_C_like"/>
    <property type="match status" value="1"/>
</dbReference>
<dbReference type="Gene3D" id="3.40.50.2300">
    <property type="match status" value="1"/>
</dbReference>
<dbReference type="CDD" id="cd17535">
    <property type="entry name" value="REC_NarL-like"/>
    <property type="match status" value="1"/>
</dbReference>
<dbReference type="Proteomes" id="UP001232063">
    <property type="component" value="Unassembled WGS sequence"/>
</dbReference>
<proteinExistence type="predicted"/>
<dbReference type="PRINTS" id="PR00038">
    <property type="entry name" value="HTHLUXR"/>
</dbReference>
<keyword evidence="7" id="KW-1185">Reference proteome</keyword>
<dbReference type="EMBL" id="JASJOU010000022">
    <property type="protein sequence ID" value="MDJ1506379.1"/>
    <property type="molecule type" value="Genomic_DNA"/>
</dbReference>
<evidence type="ECO:0000313" key="6">
    <source>
        <dbReference type="EMBL" id="MDJ1506379.1"/>
    </source>
</evidence>
<accession>A0AAE3RD62</accession>
<dbReference type="InterPro" id="IPR011006">
    <property type="entry name" value="CheY-like_superfamily"/>
</dbReference>
<reference evidence="6" key="1">
    <citation type="submission" date="2023-05" db="EMBL/GenBank/DDBJ databases">
        <authorList>
            <person name="Zhang X."/>
        </authorList>
    </citation>
    <scope>NUCLEOTIDE SEQUENCE</scope>
    <source>
        <strain evidence="6">BD1B2-1</strain>
    </source>
</reference>
<organism evidence="6 7">
    <name type="scientific">Xanthocytophaga agilis</name>
    <dbReference type="NCBI Taxonomy" id="3048010"/>
    <lineage>
        <taxon>Bacteria</taxon>
        <taxon>Pseudomonadati</taxon>
        <taxon>Bacteroidota</taxon>
        <taxon>Cytophagia</taxon>
        <taxon>Cytophagales</taxon>
        <taxon>Rhodocytophagaceae</taxon>
        <taxon>Xanthocytophaga</taxon>
    </lineage>
</organism>
<dbReference type="PROSITE" id="PS00622">
    <property type="entry name" value="HTH_LUXR_1"/>
    <property type="match status" value="1"/>
</dbReference>
<dbReference type="GO" id="GO:0006355">
    <property type="term" value="P:regulation of DNA-templated transcription"/>
    <property type="evidence" value="ECO:0007669"/>
    <property type="project" value="InterPro"/>
</dbReference>
<dbReference type="InterPro" id="IPR001789">
    <property type="entry name" value="Sig_transdc_resp-reg_receiver"/>
</dbReference>
<dbReference type="InterPro" id="IPR039420">
    <property type="entry name" value="WalR-like"/>
</dbReference>
<dbReference type="RefSeq" id="WP_314519286.1">
    <property type="nucleotide sequence ID" value="NZ_JASJOU010000022.1"/>
</dbReference>
<feature type="domain" description="Response regulatory" evidence="5">
    <location>
        <begin position="5"/>
        <end position="121"/>
    </location>
</feature>
<evidence type="ECO:0000313" key="7">
    <source>
        <dbReference type="Proteomes" id="UP001232063"/>
    </source>
</evidence>
<evidence type="ECO:0000259" key="4">
    <source>
        <dbReference type="PROSITE" id="PS50043"/>
    </source>
</evidence>
<dbReference type="PROSITE" id="PS50110">
    <property type="entry name" value="RESPONSE_REGULATORY"/>
    <property type="match status" value="1"/>
</dbReference>
<dbReference type="PANTHER" id="PTHR43214">
    <property type="entry name" value="TWO-COMPONENT RESPONSE REGULATOR"/>
    <property type="match status" value="1"/>
</dbReference>
<dbReference type="SMART" id="SM00448">
    <property type="entry name" value="REC"/>
    <property type="match status" value="1"/>
</dbReference>
<feature type="modified residue" description="4-aspartylphosphate" evidence="3">
    <location>
        <position position="56"/>
    </location>
</feature>
<evidence type="ECO:0000256" key="3">
    <source>
        <dbReference type="PROSITE-ProRule" id="PRU00169"/>
    </source>
</evidence>
<dbReference type="SUPFAM" id="SSF52172">
    <property type="entry name" value="CheY-like"/>
    <property type="match status" value="1"/>
</dbReference>
<name>A0AAE3RD62_9BACT</name>
<dbReference type="SUPFAM" id="SSF46894">
    <property type="entry name" value="C-terminal effector domain of the bipartite response regulators"/>
    <property type="match status" value="1"/>
</dbReference>
<dbReference type="InterPro" id="IPR000792">
    <property type="entry name" value="Tscrpt_reg_LuxR_C"/>
</dbReference>
<keyword evidence="2" id="KW-0238">DNA-binding</keyword>
<feature type="domain" description="HTH luxR-type" evidence="4">
    <location>
        <begin position="142"/>
        <end position="207"/>
    </location>
</feature>
<protein>
    <submittedName>
        <fullName evidence="6">Response regulator transcription factor</fullName>
    </submittedName>
</protein>
<keyword evidence="1 3" id="KW-0597">Phosphoprotein</keyword>
<sequence>MSVISVIIVDDHPIVVEGLRSLLQHKPEITILNSFINGKDVLPYLNEHPADVVLLDINLPDISGIELCRQIKQTYPQTKVLALSNHSEHSMIAQMLQSGASGYLLKNAPADELLKAIEEVTVKTVFLSSEVQKVLLDAYSNTQDTIPVLTRRELEILKWLADGHTTNAIADKLFISPLTVETHRRNLMQKFEVNNVAALIKKAVDCKVL</sequence>
<dbReference type="Pfam" id="PF00072">
    <property type="entry name" value="Response_reg"/>
    <property type="match status" value="1"/>
</dbReference>
<dbReference type="PANTHER" id="PTHR43214:SF43">
    <property type="entry name" value="TWO-COMPONENT RESPONSE REGULATOR"/>
    <property type="match status" value="1"/>
</dbReference>
<dbReference type="AlphaFoldDB" id="A0AAE3RD62"/>
<comment type="caution">
    <text evidence="6">The sequence shown here is derived from an EMBL/GenBank/DDBJ whole genome shotgun (WGS) entry which is preliminary data.</text>
</comment>
<evidence type="ECO:0000259" key="5">
    <source>
        <dbReference type="PROSITE" id="PS50110"/>
    </source>
</evidence>
<dbReference type="SMART" id="SM00421">
    <property type="entry name" value="HTH_LUXR"/>
    <property type="match status" value="1"/>
</dbReference>
<dbReference type="GO" id="GO:0003677">
    <property type="term" value="F:DNA binding"/>
    <property type="evidence" value="ECO:0007669"/>
    <property type="project" value="UniProtKB-KW"/>
</dbReference>
<dbReference type="InterPro" id="IPR016032">
    <property type="entry name" value="Sig_transdc_resp-reg_C-effctor"/>
</dbReference>
<gene>
    <name evidence="6" type="ORF">QNI22_37350</name>
</gene>
<evidence type="ECO:0000256" key="2">
    <source>
        <dbReference type="ARBA" id="ARBA00023125"/>
    </source>
</evidence>
<evidence type="ECO:0000256" key="1">
    <source>
        <dbReference type="ARBA" id="ARBA00022553"/>
    </source>
</evidence>
<dbReference type="GO" id="GO:0000160">
    <property type="term" value="P:phosphorelay signal transduction system"/>
    <property type="evidence" value="ECO:0007669"/>
    <property type="project" value="InterPro"/>
</dbReference>
<dbReference type="PROSITE" id="PS50043">
    <property type="entry name" value="HTH_LUXR_2"/>
    <property type="match status" value="1"/>
</dbReference>
<dbReference type="InterPro" id="IPR058245">
    <property type="entry name" value="NreC/VraR/RcsB-like_REC"/>
</dbReference>
<dbReference type="Pfam" id="PF00196">
    <property type="entry name" value="GerE"/>
    <property type="match status" value="1"/>
</dbReference>